<feature type="domain" description="HTH iclR-type" evidence="1">
    <location>
        <begin position="28"/>
        <end position="66"/>
    </location>
</feature>
<dbReference type="EMBL" id="JAUFQY010000001">
    <property type="protein sequence ID" value="MDN3701603.1"/>
    <property type="molecule type" value="Genomic_DNA"/>
</dbReference>
<evidence type="ECO:0000313" key="2">
    <source>
        <dbReference type="EMBL" id="MDN3701603.1"/>
    </source>
</evidence>
<evidence type="ECO:0000313" key="3">
    <source>
        <dbReference type="Proteomes" id="UP001223712"/>
    </source>
</evidence>
<protein>
    <submittedName>
        <fullName evidence="2">Helix-turn-helix domain-containing protein</fullName>
    </submittedName>
</protein>
<dbReference type="Gene3D" id="1.10.10.10">
    <property type="entry name" value="Winged helix-like DNA-binding domain superfamily/Winged helix DNA-binding domain"/>
    <property type="match status" value="1"/>
</dbReference>
<comment type="caution">
    <text evidence="2">The sequence shown here is derived from an EMBL/GenBank/DDBJ whole genome shotgun (WGS) entry which is preliminary data.</text>
</comment>
<dbReference type="InterPro" id="IPR005471">
    <property type="entry name" value="Tscrpt_reg_IclR_N"/>
</dbReference>
<gene>
    <name evidence="2" type="ORF">QWY96_13180</name>
</gene>
<reference evidence="3" key="1">
    <citation type="journal article" date="2019" name="Int. J. Syst. Evol. Microbiol.">
        <title>The Global Catalogue of Microorganisms (GCM) 10K type strain sequencing project: providing services to taxonomists for standard genome sequencing and annotation.</title>
        <authorList>
            <consortium name="The Broad Institute Genomics Platform"/>
            <consortium name="The Broad Institute Genome Sequencing Center for Infectious Disease"/>
            <person name="Wu L."/>
            <person name="Ma J."/>
        </authorList>
    </citation>
    <scope>NUCLEOTIDE SEQUENCE [LARGE SCALE GENOMIC DNA]</scope>
    <source>
        <strain evidence="3">CECT 7226</strain>
    </source>
</reference>
<evidence type="ECO:0000259" key="1">
    <source>
        <dbReference type="Pfam" id="PF09339"/>
    </source>
</evidence>
<dbReference type="Pfam" id="PF09339">
    <property type="entry name" value="HTH_IclR"/>
    <property type="match status" value="1"/>
</dbReference>
<dbReference type="SUPFAM" id="SSF46785">
    <property type="entry name" value="Winged helix' DNA-binding domain"/>
    <property type="match status" value="1"/>
</dbReference>
<dbReference type="Proteomes" id="UP001223712">
    <property type="component" value="Unassembled WGS sequence"/>
</dbReference>
<dbReference type="InterPro" id="IPR036390">
    <property type="entry name" value="WH_DNA-bd_sf"/>
</dbReference>
<proteinExistence type="predicted"/>
<dbReference type="InterPro" id="IPR036388">
    <property type="entry name" value="WH-like_DNA-bd_sf"/>
</dbReference>
<accession>A0ABT8CIP7</accession>
<dbReference type="RefSeq" id="WP_261837409.1">
    <property type="nucleotide sequence ID" value="NZ_AP025458.1"/>
</dbReference>
<keyword evidence="3" id="KW-1185">Reference proteome</keyword>
<sequence>MKSKFQSSIIGYNLKPTRLALDLLAFMVSQGVEGTSLKQLGDHTGIPRASLHRYLQVLVDSGWVDTVGGQKSMLWKPSNHFIKLAFSYRNAVREQVEAIGSEFKDLTGEEL</sequence>
<name>A0ABT8CIP7_9VIBR</name>
<organism evidence="2 3">
    <name type="scientific">Vibrio artabrorum</name>
    <dbReference type="NCBI Taxonomy" id="446374"/>
    <lineage>
        <taxon>Bacteria</taxon>
        <taxon>Pseudomonadati</taxon>
        <taxon>Pseudomonadota</taxon>
        <taxon>Gammaproteobacteria</taxon>
        <taxon>Vibrionales</taxon>
        <taxon>Vibrionaceae</taxon>
        <taxon>Vibrio</taxon>
    </lineage>
</organism>